<dbReference type="EMBL" id="DTKQ01000017">
    <property type="protein sequence ID" value="HGZ78771.1"/>
    <property type="molecule type" value="Genomic_DNA"/>
</dbReference>
<keyword evidence="5 7" id="KW-1133">Transmembrane helix</keyword>
<evidence type="ECO:0000256" key="7">
    <source>
        <dbReference type="SAM" id="Phobius"/>
    </source>
</evidence>
<sequence>MNLTKLALIFLKLGFLSFGGGWAVVGILQKELISAGFLSPAEFTEMVSVAQMTPGPIALNLATYVGYRYFGFLGAFLNTFFFLLAPALIVVVIFSFGNRIKANSDRLSQSLMGFTTVMVLVTLISLASPRLTDPWFFLIATLVFFGLNKFKIHPLVLMFAAGFIGVLLYAI</sequence>
<feature type="transmembrane region" description="Helical" evidence="7">
    <location>
        <begin position="110"/>
        <end position="132"/>
    </location>
</feature>
<comment type="subcellular location">
    <subcellularLocation>
        <location evidence="1">Cell membrane</location>
        <topology evidence="1">Multi-pass membrane protein</topology>
    </subcellularLocation>
</comment>
<name>A0A832I599_9THEM</name>
<keyword evidence="6 7" id="KW-0472">Membrane</keyword>
<organism evidence="8">
    <name type="scientific">Pseudothermotoga hypogea</name>
    <dbReference type="NCBI Taxonomy" id="57487"/>
    <lineage>
        <taxon>Bacteria</taxon>
        <taxon>Thermotogati</taxon>
        <taxon>Thermotogota</taxon>
        <taxon>Thermotogae</taxon>
        <taxon>Thermotogales</taxon>
        <taxon>Thermotogaceae</taxon>
        <taxon>Pseudothermotoga</taxon>
    </lineage>
</organism>
<keyword evidence="4 7" id="KW-0812">Transmembrane</keyword>
<dbReference type="AlphaFoldDB" id="A0A832I599"/>
<gene>
    <name evidence="8" type="ORF">ENW55_02160</name>
</gene>
<dbReference type="InterPro" id="IPR052518">
    <property type="entry name" value="CHR_Transporter"/>
</dbReference>
<keyword evidence="3" id="KW-1003">Cell membrane</keyword>
<protein>
    <submittedName>
        <fullName evidence="8">Chromate transporter</fullName>
    </submittedName>
</protein>
<dbReference type="PANTHER" id="PTHR43663:SF1">
    <property type="entry name" value="CHROMATE TRANSPORTER"/>
    <property type="match status" value="1"/>
</dbReference>
<comment type="caution">
    <text evidence="8">The sequence shown here is derived from an EMBL/GenBank/DDBJ whole genome shotgun (WGS) entry which is preliminary data.</text>
</comment>
<dbReference type="GO" id="GO:0015109">
    <property type="term" value="F:chromate transmembrane transporter activity"/>
    <property type="evidence" value="ECO:0007669"/>
    <property type="project" value="InterPro"/>
</dbReference>
<evidence type="ECO:0000256" key="6">
    <source>
        <dbReference type="ARBA" id="ARBA00023136"/>
    </source>
</evidence>
<comment type="similarity">
    <text evidence="2">Belongs to the chromate ion transporter (CHR) (TC 2.A.51) family.</text>
</comment>
<evidence type="ECO:0000256" key="4">
    <source>
        <dbReference type="ARBA" id="ARBA00022692"/>
    </source>
</evidence>
<accession>A0A832I599</accession>
<evidence type="ECO:0000256" key="1">
    <source>
        <dbReference type="ARBA" id="ARBA00004651"/>
    </source>
</evidence>
<evidence type="ECO:0000256" key="5">
    <source>
        <dbReference type="ARBA" id="ARBA00022989"/>
    </source>
</evidence>
<dbReference type="GO" id="GO:0005886">
    <property type="term" value="C:plasma membrane"/>
    <property type="evidence" value="ECO:0007669"/>
    <property type="project" value="UniProtKB-SubCell"/>
</dbReference>
<evidence type="ECO:0000256" key="2">
    <source>
        <dbReference type="ARBA" id="ARBA00005262"/>
    </source>
</evidence>
<evidence type="ECO:0000256" key="3">
    <source>
        <dbReference type="ARBA" id="ARBA00022475"/>
    </source>
</evidence>
<feature type="transmembrane region" description="Helical" evidence="7">
    <location>
        <begin position="152"/>
        <end position="170"/>
    </location>
</feature>
<feature type="transmembrane region" description="Helical" evidence="7">
    <location>
        <begin position="69"/>
        <end position="98"/>
    </location>
</feature>
<reference evidence="8" key="1">
    <citation type="journal article" date="2020" name="mSystems">
        <title>Genome- and Community-Level Interaction Insights into Carbon Utilization and Element Cycling Functions of Hydrothermarchaeota in Hydrothermal Sediment.</title>
        <authorList>
            <person name="Zhou Z."/>
            <person name="Liu Y."/>
            <person name="Xu W."/>
            <person name="Pan J."/>
            <person name="Luo Z.H."/>
            <person name="Li M."/>
        </authorList>
    </citation>
    <scope>NUCLEOTIDE SEQUENCE [LARGE SCALE GENOMIC DNA]</scope>
    <source>
        <strain evidence="8">SpSt-86</strain>
    </source>
</reference>
<evidence type="ECO:0000313" key="8">
    <source>
        <dbReference type="EMBL" id="HGZ78771.1"/>
    </source>
</evidence>
<dbReference type="InterPro" id="IPR003370">
    <property type="entry name" value="Chromate_transpt"/>
</dbReference>
<dbReference type="PANTHER" id="PTHR43663">
    <property type="entry name" value="CHROMATE TRANSPORT PROTEIN-RELATED"/>
    <property type="match status" value="1"/>
</dbReference>
<dbReference type="Pfam" id="PF02417">
    <property type="entry name" value="Chromate_transp"/>
    <property type="match status" value="1"/>
</dbReference>
<proteinExistence type="inferred from homology"/>